<sequence>MYWGYLLLAVLANGIDLLCALVVLTCYCSMKKLSCFFQKGVVKYLFFIQLIWCFSCCQRPKQAVSEKKDDIPPEMQLVLQHFKKDPNPLKIKAAGYLVKHMAAQWHVAGKGVDNYQMLFSELLRTDSSQKKHYEEIWDSLTRAFGPDFPGPVKRVNDTQTLKAQELITHIDASFIAWQKPWCKHLSFNEFCEYILPYKLINESFSKNWMATIQNRYHWLGDSMKASKDVYRACLLVNNDLKSKFTISAFPTIWDSSFDDLDAIKYGKCFQASQYTAYVMRAMGIPVVMDFTPFWGNMNGGHDWDALIYNGKPIPFVGSESDPGHTKIDLAFQRKRAKVFRKMYALQDSTLVTDVRAGEKIPSTLSNGRYKDVTDQYIPVSDVTLKINDYQPQQAHAYLCVFNRQHWVPAYWGTVDGDEASFKKMGRDLIYLPQYYNNGLFIPAGNPIILKHDGSTVEIKYADTKNTTLKIDKKGPQGPNTKKGTEYELYCWKNGWKLLQVVKASENKMVFKNVPEDALFWLHSDDKASKERIFTNFKNNLEWW</sequence>
<protein>
    <recommendedName>
        <fullName evidence="4">Transglutaminase superfamily protein</fullName>
    </recommendedName>
</protein>
<gene>
    <name evidence="2" type="ORF">C8P68_101380</name>
</gene>
<evidence type="ECO:0000313" key="2">
    <source>
        <dbReference type="EMBL" id="PTR01147.1"/>
    </source>
</evidence>
<name>A0A2T5JFE4_9SPHI</name>
<evidence type="ECO:0000256" key="1">
    <source>
        <dbReference type="SAM" id="Phobius"/>
    </source>
</evidence>
<dbReference type="OrthoDB" id="679512at2"/>
<evidence type="ECO:0000313" key="3">
    <source>
        <dbReference type="Proteomes" id="UP000244168"/>
    </source>
</evidence>
<feature type="transmembrane region" description="Helical" evidence="1">
    <location>
        <begin position="6"/>
        <end position="28"/>
    </location>
</feature>
<reference evidence="2 3" key="1">
    <citation type="submission" date="2018-04" db="EMBL/GenBank/DDBJ databases">
        <title>Genomic Encyclopedia of Archaeal and Bacterial Type Strains, Phase II (KMG-II): from individual species to whole genera.</title>
        <authorList>
            <person name="Goeker M."/>
        </authorList>
    </citation>
    <scope>NUCLEOTIDE SEQUENCE [LARGE SCALE GENOMIC DNA]</scope>
    <source>
        <strain evidence="2 3">DSM 26809</strain>
    </source>
</reference>
<dbReference type="AlphaFoldDB" id="A0A2T5JFE4"/>
<dbReference type="PANTHER" id="PTHR35532">
    <property type="entry name" value="SIMILAR TO POLYHYDROXYALKANOATE DEPOLYMERASE"/>
    <property type="match status" value="1"/>
</dbReference>
<keyword evidence="3" id="KW-1185">Reference proteome</keyword>
<evidence type="ECO:0008006" key="4">
    <source>
        <dbReference type="Google" id="ProtNLM"/>
    </source>
</evidence>
<accession>A0A2T5JFE4</accession>
<dbReference type="PANTHER" id="PTHR35532:SF5">
    <property type="entry name" value="CARBOHYDRATE-BINDING DOMAIN-CONTAINING PROTEIN"/>
    <property type="match status" value="1"/>
</dbReference>
<dbReference type="EMBL" id="QAOQ01000001">
    <property type="protein sequence ID" value="PTR01147.1"/>
    <property type="molecule type" value="Genomic_DNA"/>
</dbReference>
<dbReference type="SUPFAM" id="SSF54001">
    <property type="entry name" value="Cysteine proteinases"/>
    <property type="match status" value="1"/>
</dbReference>
<proteinExistence type="predicted"/>
<keyword evidence="1" id="KW-0472">Membrane</keyword>
<organism evidence="2 3">
    <name type="scientific">Mucilaginibacter yixingensis</name>
    <dbReference type="NCBI Taxonomy" id="1295612"/>
    <lineage>
        <taxon>Bacteria</taxon>
        <taxon>Pseudomonadati</taxon>
        <taxon>Bacteroidota</taxon>
        <taxon>Sphingobacteriia</taxon>
        <taxon>Sphingobacteriales</taxon>
        <taxon>Sphingobacteriaceae</taxon>
        <taxon>Mucilaginibacter</taxon>
    </lineage>
</organism>
<keyword evidence="1" id="KW-0812">Transmembrane</keyword>
<dbReference type="Proteomes" id="UP000244168">
    <property type="component" value="Unassembled WGS sequence"/>
</dbReference>
<keyword evidence="1" id="KW-1133">Transmembrane helix</keyword>
<dbReference type="RefSeq" id="WP_146166442.1">
    <property type="nucleotide sequence ID" value="NZ_CP160205.1"/>
</dbReference>
<dbReference type="InterPro" id="IPR038765">
    <property type="entry name" value="Papain-like_cys_pep_sf"/>
</dbReference>
<comment type="caution">
    <text evidence="2">The sequence shown here is derived from an EMBL/GenBank/DDBJ whole genome shotgun (WGS) entry which is preliminary data.</text>
</comment>